<proteinExistence type="predicted"/>
<gene>
    <name evidence="2" type="ORF">ACFFTR_05205</name>
</gene>
<reference evidence="2 3" key="1">
    <citation type="submission" date="2024-09" db="EMBL/GenBank/DDBJ databases">
        <authorList>
            <person name="Sun Q."/>
            <person name="Mori K."/>
        </authorList>
    </citation>
    <scope>NUCLEOTIDE SEQUENCE [LARGE SCALE GENOMIC DNA]</scope>
    <source>
        <strain evidence="2 3">JCM 3307</strain>
    </source>
</reference>
<organism evidence="2 3">
    <name type="scientific">Dactylosporangium vinaceum</name>
    <dbReference type="NCBI Taxonomy" id="53362"/>
    <lineage>
        <taxon>Bacteria</taxon>
        <taxon>Bacillati</taxon>
        <taxon>Actinomycetota</taxon>
        <taxon>Actinomycetes</taxon>
        <taxon>Micromonosporales</taxon>
        <taxon>Micromonosporaceae</taxon>
        <taxon>Dactylosporangium</taxon>
    </lineage>
</organism>
<name>A0ABV5M0W4_9ACTN</name>
<evidence type="ECO:0000313" key="2">
    <source>
        <dbReference type="EMBL" id="MFB9442483.1"/>
    </source>
</evidence>
<dbReference type="Proteomes" id="UP001589608">
    <property type="component" value="Unassembled WGS sequence"/>
</dbReference>
<accession>A0ABV5M0W4</accession>
<feature type="transmembrane region" description="Helical" evidence="1">
    <location>
        <begin position="5"/>
        <end position="26"/>
    </location>
</feature>
<keyword evidence="1" id="KW-1133">Transmembrane helix</keyword>
<keyword evidence="3" id="KW-1185">Reference proteome</keyword>
<comment type="caution">
    <text evidence="2">The sequence shown here is derived from an EMBL/GenBank/DDBJ whole genome shotgun (WGS) entry which is preliminary data.</text>
</comment>
<evidence type="ECO:0000313" key="3">
    <source>
        <dbReference type="Proteomes" id="UP001589608"/>
    </source>
</evidence>
<keyword evidence="1" id="KW-0472">Membrane</keyword>
<sequence length="259" mass="27389">MKRRWVVTGVLAWIAVIAGAGLWSYFNDPATTRDQTTIADALPTVDTALARIHAALDPSASVSVLGGYRRTEVSCRVTSARDGTRFTRELLVYVKPSTEAATLDRVKAALPASYEPSVTHSGATDVLSADAGDFVLLRGTVTDQGTIRFTADTGCRVQDAPAQEPTPTPPDRAPVQAVLTTLGTTASQWRTHQLTSPSCRSLSTVEADITGDAARVRSTVDAGSVVLDTEKLFAYRTSAAAITLRTEGDTLTVTSTTGC</sequence>
<protein>
    <submittedName>
        <fullName evidence="2">Uncharacterized protein</fullName>
    </submittedName>
</protein>
<dbReference type="RefSeq" id="WP_223100918.1">
    <property type="nucleotide sequence ID" value="NZ_CP061913.1"/>
</dbReference>
<keyword evidence="1" id="KW-0812">Transmembrane</keyword>
<evidence type="ECO:0000256" key="1">
    <source>
        <dbReference type="SAM" id="Phobius"/>
    </source>
</evidence>
<dbReference type="EMBL" id="JBHMCA010000014">
    <property type="protein sequence ID" value="MFB9442483.1"/>
    <property type="molecule type" value="Genomic_DNA"/>
</dbReference>